<dbReference type="Pfam" id="PF04616">
    <property type="entry name" value="Glyco_hydro_43"/>
    <property type="match status" value="1"/>
</dbReference>
<evidence type="ECO:0000256" key="4">
    <source>
        <dbReference type="RuleBase" id="RU361187"/>
    </source>
</evidence>
<dbReference type="PANTHER" id="PTHR42812">
    <property type="entry name" value="BETA-XYLOSIDASE"/>
    <property type="match status" value="1"/>
</dbReference>
<dbReference type="SUPFAM" id="SSF49785">
    <property type="entry name" value="Galactose-binding domain-like"/>
    <property type="match status" value="1"/>
</dbReference>
<evidence type="ECO:0000259" key="5">
    <source>
        <dbReference type="PROSITE" id="PS50022"/>
    </source>
</evidence>
<dbReference type="PROSITE" id="PS50853">
    <property type="entry name" value="FN3"/>
    <property type="match status" value="1"/>
</dbReference>
<dbReference type="PANTHER" id="PTHR42812:SF14">
    <property type="entry name" value="SECRETED PROTEIN"/>
    <property type="match status" value="1"/>
</dbReference>
<dbReference type="Pfam" id="PF00041">
    <property type="entry name" value="fn3"/>
    <property type="match status" value="1"/>
</dbReference>
<dbReference type="InterPro" id="IPR023296">
    <property type="entry name" value="Glyco_hydro_beta-prop_sf"/>
</dbReference>
<dbReference type="Gene3D" id="2.60.120.260">
    <property type="entry name" value="Galactose-binding domain-like"/>
    <property type="match status" value="1"/>
</dbReference>
<gene>
    <name evidence="8" type="ORF">SAMN05216375_1367</name>
    <name evidence="7" type="ORF">TR210_690</name>
</gene>
<dbReference type="InterPro" id="IPR008979">
    <property type="entry name" value="Galactose-bd-like_sf"/>
</dbReference>
<evidence type="ECO:0000313" key="9">
    <source>
        <dbReference type="Proteomes" id="UP000076878"/>
    </source>
</evidence>
<name>A0A143YEU6_9LACT</name>
<keyword evidence="10" id="KW-1185">Reference proteome</keyword>
<dbReference type="PROSITE" id="PS50022">
    <property type="entry name" value="FA58C_3"/>
    <property type="match status" value="1"/>
</dbReference>
<dbReference type="GO" id="GO:0005975">
    <property type="term" value="P:carbohydrate metabolic process"/>
    <property type="evidence" value="ECO:0007669"/>
    <property type="project" value="InterPro"/>
</dbReference>
<evidence type="ECO:0000313" key="7">
    <source>
        <dbReference type="EMBL" id="CZQ88263.1"/>
    </source>
</evidence>
<evidence type="ECO:0000313" key="10">
    <source>
        <dbReference type="Proteomes" id="UP000199280"/>
    </source>
</evidence>
<dbReference type="InterPro" id="IPR051795">
    <property type="entry name" value="Glycosyl_Hydrlase_43"/>
</dbReference>
<dbReference type="SUPFAM" id="SSF49265">
    <property type="entry name" value="Fibronectin type III"/>
    <property type="match status" value="1"/>
</dbReference>
<dbReference type="CDD" id="cd08982">
    <property type="entry name" value="GH43-like"/>
    <property type="match status" value="1"/>
</dbReference>
<dbReference type="SUPFAM" id="SSF75005">
    <property type="entry name" value="Arabinanase/levansucrase/invertase"/>
    <property type="match status" value="1"/>
</dbReference>
<evidence type="ECO:0000256" key="3">
    <source>
        <dbReference type="ARBA" id="ARBA00023295"/>
    </source>
</evidence>
<dbReference type="Proteomes" id="UP000199280">
    <property type="component" value="Unassembled WGS sequence"/>
</dbReference>
<dbReference type="InterPro" id="IPR003961">
    <property type="entry name" value="FN3_dom"/>
</dbReference>
<organism evidence="7 9">
    <name type="scientific">Trichococcus ilyis</name>
    <dbReference type="NCBI Taxonomy" id="640938"/>
    <lineage>
        <taxon>Bacteria</taxon>
        <taxon>Bacillati</taxon>
        <taxon>Bacillota</taxon>
        <taxon>Bacilli</taxon>
        <taxon>Lactobacillales</taxon>
        <taxon>Carnobacteriaceae</taxon>
        <taxon>Trichococcus</taxon>
    </lineage>
</organism>
<keyword evidence="3 4" id="KW-0326">Glycosidase</keyword>
<dbReference type="RefSeq" id="WP_068621590.1">
    <property type="nucleotide sequence ID" value="NZ_FJNB01000003.1"/>
</dbReference>
<dbReference type="GO" id="GO:0004553">
    <property type="term" value="F:hydrolase activity, hydrolyzing O-glycosyl compounds"/>
    <property type="evidence" value="ECO:0007669"/>
    <property type="project" value="InterPro"/>
</dbReference>
<protein>
    <submittedName>
        <fullName evidence="7">Fibronectin type iii</fullName>
    </submittedName>
    <submittedName>
        <fullName evidence="8">Glycosyl hydrolases family 43</fullName>
    </submittedName>
</protein>
<dbReference type="InterPro" id="IPR000421">
    <property type="entry name" value="FA58C"/>
</dbReference>
<evidence type="ECO:0000256" key="1">
    <source>
        <dbReference type="ARBA" id="ARBA00009865"/>
    </source>
</evidence>
<dbReference type="EMBL" id="FNYT01000036">
    <property type="protein sequence ID" value="SEJ89996.1"/>
    <property type="molecule type" value="Genomic_DNA"/>
</dbReference>
<dbReference type="AlphaFoldDB" id="A0A143YEU6"/>
<proteinExistence type="inferred from homology"/>
<reference evidence="7 9" key="1">
    <citation type="submission" date="2016-02" db="EMBL/GenBank/DDBJ databases">
        <authorList>
            <person name="Wen L."/>
            <person name="He K."/>
            <person name="Yang H."/>
        </authorList>
    </citation>
    <scope>NUCLEOTIDE SEQUENCE [LARGE SCALE GENOMIC DNA]</scope>
    <source>
        <strain evidence="7">Trichococcus_R210</strain>
    </source>
</reference>
<dbReference type="CDD" id="cd00063">
    <property type="entry name" value="FN3"/>
    <property type="match status" value="1"/>
</dbReference>
<evidence type="ECO:0000313" key="8">
    <source>
        <dbReference type="EMBL" id="SEJ89996.1"/>
    </source>
</evidence>
<dbReference type="InterPro" id="IPR036116">
    <property type="entry name" value="FN3_sf"/>
</dbReference>
<evidence type="ECO:0000256" key="2">
    <source>
        <dbReference type="ARBA" id="ARBA00022801"/>
    </source>
</evidence>
<dbReference type="Gene3D" id="2.115.10.20">
    <property type="entry name" value="Glycosyl hydrolase domain, family 43"/>
    <property type="match status" value="1"/>
</dbReference>
<reference evidence="8 10" key="2">
    <citation type="submission" date="2016-10" db="EMBL/GenBank/DDBJ databases">
        <authorList>
            <person name="Varghese N."/>
            <person name="Submissions S."/>
        </authorList>
    </citation>
    <scope>NUCLEOTIDE SEQUENCE [LARGE SCALE GENOMIC DNA]</scope>
    <source>
        <strain evidence="8 10">DSM 22150</strain>
    </source>
</reference>
<evidence type="ECO:0000259" key="6">
    <source>
        <dbReference type="PROSITE" id="PS50853"/>
    </source>
</evidence>
<feature type="domain" description="Fibronectin type-III" evidence="6">
    <location>
        <begin position="496"/>
        <end position="581"/>
    </location>
</feature>
<sequence>MPRSIICNPLNLDYKYQELSTGDIQNVIFRESADPTVVLFNNSYLLFSSMTGGIWWSDDLVTWEFVERSELPIYDYAPDVRELNGYIYFSASSNLNTCSLFRSKDPINEPFEEVTELFPFWDPHLFCDDDGSVYLYWGCSNKEPIYGIQLDNESFQPVSEKISLIKADTENHGWERTGVNNDPNWFEDEYSKMVADHVGTAPFIEGAFMNKYEGKYYLQYAAPATERNTYADGVYIGEGPLGPFTYCSHSPFSSKPGGFITGAGHGSTFKDKVGNWWHAATMRIGINHTMERRIGIFPAGFDQDGILFCNQNFADYPFEIPSYKKDPQCINPKFMLLSHNKPVHASSETDNFPALNVTNEDIRSIWVANTNNPGENVYVDLGELMKVSAIQVNFSDFQIPFVKRIESEYFRNQHSKRFINMDSGNIRYYLEGSTNLKDWEMIVDKSETDLSLCNDFILMDTEKEFRYIRLTCLKMPYNQKFSVSDIRIFGTGNGKYPEEVSPTLRLDVNNSIIISWENQSSAEGYNVRYGIEPGKLYNSWLIYDQSSITLNGLNKGQKYYVAVDAFNENGITYGKVHSVNE</sequence>
<comment type="similarity">
    <text evidence="1 4">Belongs to the glycosyl hydrolase 43 family.</text>
</comment>
<dbReference type="Gene3D" id="2.60.40.10">
    <property type="entry name" value="Immunoglobulins"/>
    <property type="match status" value="1"/>
</dbReference>
<dbReference type="STRING" id="640938.TR210_690"/>
<feature type="domain" description="F5/8 type C" evidence="5">
    <location>
        <begin position="329"/>
        <end position="491"/>
    </location>
</feature>
<keyword evidence="2 4" id="KW-0378">Hydrolase</keyword>
<dbReference type="Proteomes" id="UP000076878">
    <property type="component" value="Unassembled WGS sequence"/>
</dbReference>
<accession>A0A143YEU6</accession>
<dbReference type="InterPro" id="IPR013783">
    <property type="entry name" value="Ig-like_fold"/>
</dbReference>
<dbReference type="EMBL" id="FJNB01000003">
    <property type="protein sequence ID" value="CZQ88263.1"/>
    <property type="molecule type" value="Genomic_DNA"/>
</dbReference>
<dbReference type="InterPro" id="IPR006710">
    <property type="entry name" value="Glyco_hydro_43"/>
</dbReference>